<organism evidence="3 4">
    <name type="scientific">Puccinia striiformis f. sp. tritici PST-78</name>
    <dbReference type="NCBI Taxonomy" id="1165861"/>
    <lineage>
        <taxon>Eukaryota</taxon>
        <taxon>Fungi</taxon>
        <taxon>Dikarya</taxon>
        <taxon>Basidiomycota</taxon>
        <taxon>Pucciniomycotina</taxon>
        <taxon>Pucciniomycetes</taxon>
        <taxon>Pucciniales</taxon>
        <taxon>Pucciniaceae</taxon>
        <taxon>Puccinia</taxon>
    </lineage>
</organism>
<dbReference type="Proteomes" id="UP000054564">
    <property type="component" value="Unassembled WGS sequence"/>
</dbReference>
<comment type="caution">
    <text evidence="3">The sequence shown here is derived from an EMBL/GenBank/DDBJ whole genome shotgun (WGS) entry which is preliminary data.</text>
</comment>
<dbReference type="Pfam" id="PF18126">
    <property type="entry name" value="Mitoc_mL59"/>
    <property type="match status" value="1"/>
</dbReference>
<dbReference type="AlphaFoldDB" id="A0A0L0W122"/>
<dbReference type="InterPro" id="IPR040922">
    <property type="entry name" value="Ribosomal_mL59_dom"/>
</dbReference>
<feature type="region of interest" description="Disordered" evidence="1">
    <location>
        <begin position="186"/>
        <end position="224"/>
    </location>
</feature>
<feature type="domain" description="Large ribosomal subunit protein mL59" evidence="2">
    <location>
        <begin position="41"/>
        <end position="268"/>
    </location>
</feature>
<dbReference type="PANTHER" id="PTHR28041:SF1">
    <property type="entry name" value="LARGE RIBOSOMAL SUBUNIT PROTEIN ML59"/>
    <property type="match status" value="1"/>
</dbReference>
<evidence type="ECO:0000256" key="1">
    <source>
        <dbReference type="SAM" id="MobiDB-lite"/>
    </source>
</evidence>
<evidence type="ECO:0000259" key="2">
    <source>
        <dbReference type="Pfam" id="PF18126"/>
    </source>
</evidence>
<reference evidence="4" key="1">
    <citation type="submission" date="2014-03" db="EMBL/GenBank/DDBJ databases">
        <title>The Genome Sequence of Puccinia striiformis f. sp. tritici PST-78.</title>
        <authorList>
            <consortium name="The Broad Institute Genome Sequencing Platform"/>
            <person name="Cuomo C."/>
            <person name="Hulbert S."/>
            <person name="Chen X."/>
            <person name="Walker B."/>
            <person name="Young S.K."/>
            <person name="Zeng Q."/>
            <person name="Gargeya S."/>
            <person name="Fitzgerald M."/>
            <person name="Haas B."/>
            <person name="Abouelleil A."/>
            <person name="Alvarado L."/>
            <person name="Arachchi H.M."/>
            <person name="Berlin A.M."/>
            <person name="Chapman S.B."/>
            <person name="Goldberg J."/>
            <person name="Griggs A."/>
            <person name="Gujja S."/>
            <person name="Hansen M."/>
            <person name="Howarth C."/>
            <person name="Imamovic A."/>
            <person name="Larimer J."/>
            <person name="McCowan C."/>
            <person name="Montmayeur A."/>
            <person name="Murphy C."/>
            <person name="Neiman D."/>
            <person name="Pearson M."/>
            <person name="Priest M."/>
            <person name="Roberts A."/>
            <person name="Saif S."/>
            <person name="Shea T."/>
            <person name="Sisk P."/>
            <person name="Sykes S."/>
            <person name="Wortman J."/>
            <person name="Nusbaum C."/>
            <person name="Birren B."/>
        </authorList>
    </citation>
    <scope>NUCLEOTIDE SEQUENCE [LARGE SCALE GENOMIC DNA]</scope>
    <source>
        <strain evidence="4">race PST-78</strain>
    </source>
</reference>
<protein>
    <recommendedName>
        <fullName evidence="2">Large ribosomal subunit protein mL59 domain-containing protein</fullName>
    </recommendedName>
</protein>
<dbReference type="OrthoDB" id="2504282at2759"/>
<dbReference type="GO" id="GO:0005762">
    <property type="term" value="C:mitochondrial large ribosomal subunit"/>
    <property type="evidence" value="ECO:0007669"/>
    <property type="project" value="InterPro"/>
</dbReference>
<dbReference type="STRING" id="1165861.A0A0L0W122"/>
<sequence>MLSAAAPTARIANSARTLKQSNQFISAHSLLTQTRAATKQRNKIIRTIRPNRSPSLVELLSRNHAQSPFLPTKYRSDHTNSIINPDKIRWRAPVIKAQARAILCKQAFHWRILQHIYQLNDQNQQSLSNKSTKNLLKQKPNFYDGSLTIPEFRQIKEDPVPKLIELFGGENRLSIKDKRLLGLYQPPKNITKPVTHHQVNDQEEEEEETMDKQPRYSRASIVPNSFGPYIGRRKPFKGKIRQRNREDKVAQVSAKMNKMDDRVHSYRKEWKIVKEKSKPSLPF</sequence>
<proteinExistence type="predicted"/>
<gene>
    <name evidence="3" type="ORF">PSTG_01799</name>
</gene>
<dbReference type="GO" id="GO:0003735">
    <property type="term" value="F:structural constituent of ribosome"/>
    <property type="evidence" value="ECO:0007669"/>
    <property type="project" value="InterPro"/>
</dbReference>
<evidence type="ECO:0000313" key="3">
    <source>
        <dbReference type="EMBL" id="KNF05172.1"/>
    </source>
</evidence>
<evidence type="ECO:0000313" key="4">
    <source>
        <dbReference type="Proteomes" id="UP000054564"/>
    </source>
</evidence>
<dbReference type="InterPro" id="IPR037507">
    <property type="entry name" value="Ribosomal_mL59"/>
</dbReference>
<dbReference type="EMBL" id="AJIL01000009">
    <property type="protein sequence ID" value="KNF05172.1"/>
    <property type="molecule type" value="Genomic_DNA"/>
</dbReference>
<accession>A0A0L0W122</accession>
<dbReference type="PANTHER" id="PTHR28041">
    <property type="entry name" value="54S RIBOSOMAL PROTEIN L25, MITOCHONDRIAL"/>
    <property type="match status" value="1"/>
</dbReference>
<name>A0A0L0W122_9BASI</name>
<keyword evidence="4" id="KW-1185">Reference proteome</keyword>